<reference evidence="2 3" key="1">
    <citation type="journal article" date="2023" name="BMC Biol.">
        <title>The compact genome of the sponge Oopsacas minuta (Hexactinellida) is lacking key metazoan core genes.</title>
        <authorList>
            <person name="Santini S."/>
            <person name="Schenkelaars Q."/>
            <person name="Jourda C."/>
            <person name="Duchesne M."/>
            <person name="Belahbib H."/>
            <person name="Rocher C."/>
            <person name="Selva M."/>
            <person name="Riesgo A."/>
            <person name="Vervoort M."/>
            <person name="Leys S.P."/>
            <person name="Kodjabachian L."/>
            <person name="Le Bivic A."/>
            <person name="Borchiellini C."/>
            <person name="Claverie J.M."/>
            <person name="Renard E."/>
        </authorList>
    </citation>
    <scope>NUCLEOTIDE SEQUENCE [LARGE SCALE GENOMIC DNA]</scope>
    <source>
        <strain evidence="2">SPO-2</strain>
    </source>
</reference>
<dbReference type="EMBL" id="JAKMXF010000011">
    <property type="protein sequence ID" value="KAI6661658.1"/>
    <property type="molecule type" value="Genomic_DNA"/>
</dbReference>
<accession>A0AAV7KLF4</accession>
<sequence>MKWYRVYPLALITGSVSGYLYHKSKDDAILRRTLLQITAASVAYTTIGFTVTFLIPRFRFGCFYYTLTALITSSNFLFTRQFLIEREWLYRKNISPKHNLYINSAASGAETGLLLEGILAEGTVLSTLKSIGYWSAVALVLQYCFFQMEGWRIRKSLSLHSPELFPESKKTWTERAIEWLEDIILHDWEIDVVNKQNEILDLRIIREVDRVRQAKTILENNHIPCDD</sequence>
<name>A0AAV7KLF4_9METZ</name>
<evidence type="ECO:0000313" key="2">
    <source>
        <dbReference type="EMBL" id="KAI6661658.1"/>
    </source>
</evidence>
<feature type="transmembrane region" description="Helical" evidence="1">
    <location>
        <begin position="62"/>
        <end position="79"/>
    </location>
</feature>
<comment type="caution">
    <text evidence="2">The sequence shown here is derived from an EMBL/GenBank/DDBJ whole genome shotgun (WGS) entry which is preliminary data.</text>
</comment>
<gene>
    <name evidence="2" type="ORF">LOD99_13531</name>
</gene>
<keyword evidence="3" id="KW-1185">Reference proteome</keyword>
<proteinExistence type="predicted"/>
<evidence type="ECO:0000313" key="3">
    <source>
        <dbReference type="Proteomes" id="UP001165289"/>
    </source>
</evidence>
<dbReference type="Proteomes" id="UP001165289">
    <property type="component" value="Unassembled WGS sequence"/>
</dbReference>
<evidence type="ECO:0000256" key="1">
    <source>
        <dbReference type="SAM" id="Phobius"/>
    </source>
</evidence>
<keyword evidence="1" id="KW-0812">Transmembrane</keyword>
<dbReference type="AlphaFoldDB" id="A0AAV7KLF4"/>
<organism evidence="2 3">
    <name type="scientific">Oopsacas minuta</name>
    <dbReference type="NCBI Taxonomy" id="111878"/>
    <lineage>
        <taxon>Eukaryota</taxon>
        <taxon>Metazoa</taxon>
        <taxon>Porifera</taxon>
        <taxon>Hexactinellida</taxon>
        <taxon>Hexasterophora</taxon>
        <taxon>Lyssacinosida</taxon>
        <taxon>Leucopsacidae</taxon>
        <taxon>Oopsacas</taxon>
    </lineage>
</organism>
<protein>
    <submittedName>
        <fullName evidence="2">Uncharacterized protein</fullName>
    </submittedName>
</protein>
<keyword evidence="1" id="KW-1133">Transmembrane helix</keyword>
<keyword evidence="1" id="KW-0472">Membrane</keyword>
<feature type="transmembrane region" description="Helical" evidence="1">
    <location>
        <begin position="34"/>
        <end position="56"/>
    </location>
</feature>